<dbReference type="PANTHER" id="PTHR46193:SF18">
    <property type="entry name" value="HEXITOL PHOSPHATASE B"/>
    <property type="match status" value="1"/>
</dbReference>
<dbReference type="AlphaFoldDB" id="A0AAW8TX65"/>
<dbReference type="Pfam" id="PF13419">
    <property type="entry name" value="HAD_2"/>
    <property type="match status" value="1"/>
</dbReference>
<organism evidence="6 7">
    <name type="scientific">Enterococcus asini</name>
    <dbReference type="NCBI Taxonomy" id="57732"/>
    <lineage>
        <taxon>Bacteria</taxon>
        <taxon>Bacillati</taxon>
        <taxon>Bacillota</taxon>
        <taxon>Bacilli</taxon>
        <taxon>Lactobacillales</taxon>
        <taxon>Enterococcaceae</taxon>
        <taxon>Enterococcus</taxon>
    </lineage>
</organism>
<gene>
    <name evidence="6" type="ORF">P7H43_09670</name>
</gene>
<evidence type="ECO:0000256" key="4">
    <source>
        <dbReference type="ARBA" id="ARBA00022842"/>
    </source>
</evidence>
<dbReference type="InterPro" id="IPR036412">
    <property type="entry name" value="HAD-like_sf"/>
</dbReference>
<comment type="caution">
    <text evidence="6">The sequence shown here is derived from an EMBL/GenBank/DDBJ whole genome shotgun (WGS) entry which is preliminary data.</text>
</comment>
<dbReference type="NCBIfam" id="TIGR01549">
    <property type="entry name" value="HAD-SF-IA-v1"/>
    <property type="match status" value="1"/>
</dbReference>
<keyword evidence="5" id="KW-0119">Carbohydrate metabolism</keyword>
<evidence type="ECO:0000256" key="1">
    <source>
        <dbReference type="ARBA" id="ARBA00001946"/>
    </source>
</evidence>
<dbReference type="NCBIfam" id="TIGR01509">
    <property type="entry name" value="HAD-SF-IA-v3"/>
    <property type="match status" value="1"/>
</dbReference>
<dbReference type="EMBL" id="JARQBJ010000004">
    <property type="protein sequence ID" value="MDT2810755.1"/>
    <property type="molecule type" value="Genomic_DNA"/>
</dbReference>
<accession>A0AAW8TX65</accession>
<dbReference type="SFLD" id="SFLDS00003">
    <property type="entry name" value="Haloacid_Dehalogenase"/>
    <property type="match status" value="1"/>
</dbReference>
<comment type="similarity">
    <text evidence="2">Belongs to the HAD-like hydrolase superfamily. CbbY/CbbZ/Gph/YieH family.</text>
</comment>
<dbReference type="Proteomes" id="UP001256711">
    <property type="component" value="Unassembled WGS sequence"/>
</dbReference>
<name>A0AAW8TX65_9ENTE</name>
<dbReference type="Gene3D" id="1.10.150.240">
    <property type="entry name" value="Putative phosphatase, domain 2"/>
    <property type="match status" value="1"/>
</dbReference>
<evidence type="ECO:0000256" key="2">
    <source>
        <dbReference type="ARBA" id="ARBA00006171"/>
    </source>
</evidence>
<dbReference type="SFLD" id="SFLDG01129">
    <property type="entry name" value="C1.5:_HAD__Beta-PGM__Phosphata"/>
    <property type="match status" value="1"/>
</dbReference>
<evidence type="ECO:0000313" key="7">
    <source>
        <dbReference type="Proteomes" id="UP001256711"/>
    </source>
</evidence>
<dbReference type="InterPro" id="IPR023214">
    <property type="entry name" value="HAD_sf"/>
</dbReference>
<dbReference type="SUPFAM" id="SSF56784">
    <property type="entry name" value="HAD-like"/>
    <property type="match status" value="1"/>
</dbReference>
<reference evidence="6" key="1">
    <citation type="submission" date="2023-03" db="EMBL/GenBank/DDBJ databases">
        <authorList>
            <person name="Shen W."/>
            <person name="Cai J."/>
        </authorList>
    </citation>
    <scope>NUCLEOTIDE SEQUENCE</scope>
    <source>
        <strain evidence="6">B226-2</strain>
    </source>
</reference>
<dbReference type="PANTHER" id="PTHR46193">
    <property type="entry name" value="6-PHOSPHOGLUCONATE PHOSPHATASE"/>
    <property type="match status" value="1"/>
</dbReference>
<dbReference type="InterPro" id="IPR051600">
    <property type="entry name" value="Beta-PGM-like"/>
</dbReference>
<evidence type="ECO:0000256" key="5">
    <source>
        <dbReference type="ARBA" id="ARBA00023277"/>
    </source>
</evidence>
<dbReference type="InterPro" id="IPR006439">
    <property type="entry name" value="HAD-SF_hydro_IA"/>
</dbReference>
<proteinExistence type="inferred from homology"/>
<dbReference type="InterPro" id="IPR023198">
    <property type="entry name" value="PGP-like_dom2"/>
</dbReference>
<sequence>MSKGVIFDMDGVLVESEEFYYQRRIRFFEEKGIVPGSDNLLDHVGKTDRGIWEMLIPHDSHLRQALHKEYKTYREAHPIDYPDVLRKEVPEVLGALKEQNIKVGLASSSARKEINQMLSATGLAPAFDYVLSGEELKESKPNPEIYLKTASALGCADYLAVEDSVLGIRSAKAAGLYTVALKQSYPVDQSESDIVITDLRTLLNMI</sequence>
<dbReference type="GO" id="GO:0046872">
    <property type="term" value="F:metal ion binding"/>
    <property type="evidence" value="ECO:0007669"/>
    <property type="project" value="UniProtKB-KW"/>
</dbReference>
<comment type="cofactor">
    <cofactor evidence="1">
        <name>Mg(2+)</name>
        <dbReference type="ChEBI" id="CHEBI:18420"/>
    </cofactor>
</comment>
<protein>
    <submittedName>
        <fullName evidence="6">HAD family phosphatase</fullName>
    </submittedName>
</protein>
<dbReference type="InterPro" id="IPR041492">
    <property type="entry name" value="HAD_2"/>
</dbReference>
<keyword evidence="3" id="KW-0479">Metal-binding</keyword>
<dbReference type="CDD" id="cd07505">
    <property type="entry name" value="HAD_BPGM-like"/>
    <property type="match status" value="1"/>
</dbReference>
<dbReference type="PRINTS" id="PR00413">
    <property type="entry name" value="HADHALOGNASE"/>
</dbReference>
<evidence type="ECO:0000256" key="3">
    <source>
        <dbReference type="ARBA" id="ARBA00022723"/>
    </source>
</evidence>
<evidence type="ECO:0000313" key="6">
    <source>
        <dbReference type="EMBL" id="MDT2810755.1"/>
    </source>
</evidence>
<dbReference type="RefSeq" id="WP_311835565.1">
    <property type="nucleotide sequence ID" value="NZ_JARQBJ010000004.1"/>
</dbReference>
<dbReference type="GO" id="GO:0003824">
    <property type="term" value="F:catalytic activity"/>
    <property type="evidence" value="ECO:0007669"/>
    <property type="project" value="UniProtKB-ARBA"/>
</dbReference>
<dbReference type="Gene3D" id="3.40.50.1000">
    <property type="entry name" value="HAD superfamily/HAD-like"/>
    <property type="match status" value="1"/>
</dbReference>
<keyword evidence="4" id="KW-0460">Magnesium</keyword>